<feature type="region of interest" description="Disordered" evidence="3">
    <location>
        <begin position="341"/>
        <end position="377"/>
    </location>
</feature>
<dbReference type="PROSITE" id="PS51517">
    <property type="entry name" value="NDT80"/>
    <property type="match status" value="1"/>
</dbReference>
<dbReference type="OrthoDB" id="4117572at2759"/>
<evidence type="ECO:0000313" key="5">
    <source>
        <dbReference type="EMBL" id="OAR00833.1"/>
    </source>
</evidence>
<evidence type="ECO:0000313" key="6">
    <source>
        <dbReference type="Proteomes" id="UP000243081"/>
    </source>
</evidence>
<dbReference type="InterPro" id="IPR024061">
    <property type="entry name" value="NDT80_DNA-bd_dom"/>
</dbReference>
<organism evidence="5 6">
    <name type="scientific">Cordyceps confragosa</name>
    <name type="common">Lecanicillium lecanii</name>
    <dbReference type="NCBI Taxonomy" id="2714763"/>
    <lineage>
        <taxon>Eukaryota</taxon>
        <taxon>Fungi</taxon>
        <taxon>Dikarya</taxon>
        <taxon>Ascomycota</taxon>
        <taxon>Pezizomycotina</taxon>
        <taxon>Sordariomycetes</taxon>
        <taxon>Hypocreomycetidae</taxon>
        <taxon>Hypocreales</taxon>
        <taxon>Cordycipitaceae</taxon>
        <taxon>Akanthomyces</taxon>
    </lineage>
</organism>
<feature type="compositionally biased region" description="Polar residues" evidence="3">
    <location>
        <begin position="123"/>
        <end position="137"/>
    </location>
</feature>
<dbReference type="PANTHER" id="PTHR35144:SF1">
    <property type="entry name" value="PROTEIN PACG"/>
    <property type="match status" value="1"/>
</dbReference>
<evidence type="ECO:0000256" key="2">
    <source>
        <dbReference type="PROSITE-ProRule" id="PRU00850"/>
    </source>
</evidence>
<protein>
    <recommendedName>
        <fullName evidence="4">NDT80 domain-containing protein</fullName>
    </recommendedName>
</protein>
<feature type="compositionally biased region" description="Polar residues" evidence="3">
    <location>
        <begin position="391"/>
        <end position="404"/>
    </location>
</feature>
<dbReference type="SUPFAM" id="SSF49417">
    <property type="entry name" value="p53-like transcription factors"/>
    <property type="match status" value="1"/>
</dbReference>
<dbReference type="Pfam" id="PF05224">
    <property type="entry name" value="NDT80_PhoG"/>
    <property type="match status" value="1"/>
</dbReference>
<dbReference type="InterPro" id="IPR008967">
    <property type="entry name" value="p53-like_TF_DNA-bd_sf"/>
</dbReference>
<dbReference type="GO" id="GO:0051321">
    <property type="term" value="P:meiotic cell cycle"/>
    <property type="evidence" value="ECO:0007669"/>
    <property type="project" value="TreeGrafter"/>
</dbReference>
<dbReference type="AlphaFoldDB" id="A0A179IEV8"/>
<dbReference type="Gene3D" id="2.60.40.1390">
    <property type="entry name" value="NDT80 DNA-binding domain"/>
    <property type="match status" value="1"/>
</dbReference>
<dbReference type="PANTHER" id="PTHR35144">
    <property type="entry name" value="MEIOSIS-SPECIFIC TRANSCRIPTION FACTOR NDT80"/>
    <property type="match status" value="1"/>
</dbReference>
<gene>
    <name evidence="5" type="ORF">LLEC1_03800</name>
</gene>
<feature type="domain" description="NDT80" evidence="4">
    <location>
        <begin position="122"/>
        <end position="353"/>
    </location>
</feature>
<keyword evidence="6" id="KW-1185">Reference proteome</keyword>
<keyword evidence="1 2" id="KW-0238">DNA-binding</keyword>
<feature type="region of interest" description="Disordered" evidence="3">
    <location>
        <begin position="391"/>
        <end position="504"/>
    </location>
</feature>
<evidence type="ECO:0000256" key="3">
    <source>
        <dbReference type="SAM" id="MobiDB-lite"/>
    </source>
</evidence>
<evidence type="ECO:0000256" key="1">
    <source>
        <dbReference type="ARBA" id="ARBA00023125"/>
    </source>
</evidence>
<accession>A0A179IEV8</accession>
<feature type="compositionally biased region" description="Low complexity" evidence="3">
    <location>
        <begin position="405"/>
        <end position="417"/>
    </location>
</feature>
<reference evidence="5 6" key="1">
    <citation type="submission" date="2016-03" db="EMBL/GenBank/DDBJ databases">
        <title>Fine-scale spatial genetic structure of a fungal parasite of coffee scale insects.</title>
        <authorList>
            <person name="Jackson D."/>
            <person name="Zemenick K.A."/>
            <person name="Malloure B."/>
            <person name="Quandt C.A."/>
            <person name="James T.Y."/>
        </authorList>
    </citation>
    <scope>NUCLEOTIDE SEQUENCE [LARGE SCALE GENOMIC DNA]</scope>
    <source>
        <strain evidence="5 6">UM487</strain>
    </source>
</reference>
<proteinExistence type="predicted"/>
<comment type="caution">
    <text evidence="5">The sequence shown here is derived from an EMBL/GenBank/DDBJ whole genome shotgun (WGS) entry which is preliminary data.</text>
</comment>
<feature type="compositionally biased region" description="Basic and acidic residues" evidence="3">
    <location>
        <begin position="347"/>
        <end position="367"/>
    </location>
</feature>
<dbReference type="GO" id="GO:0000228">
    <property type="term" value="C:nuclear chromosome"/>
    <property type="evidence" value="ECO:0007669"/>
    <property type="project" value="TreeGrafter"/>
</dbReference>
<feature type="region of interest" description="Disordered" evidence="3">
    <location>
        <begin position="116"/>
        <end position="137"/>
    </location>
</feature>
<dbReference type="Proteomes" id="UP000243081">
    <property type="component" value="Unassembled WGS sequence"/>
</dbReference>
<sequence>MAAFNSMPVMNATPTHNDSIAMNHAGQAMAMDAFDQDLGGFDEALMYVHAPLCRSVGCHQHCRATALELASSSCDQELTQHHRANRDSGALPTLPFTPSYDFDNFATTFEDPFSYSTRHYEPTPNQDALNEESSPQDLDNKLLGFSDPIMNATIVDDSGKFADMAMSAELYGMFFVAEDVFGGETSGRPLELTCYRRNLWQCAGQITLPRAISHIIDEQGRQVPLVELCASINAIESIEGKITEIISIPWKSANPQVGEDSKVATAPPNVNIDLSAGQELDASRISVPVSWKRLQFKHATANNGRRKGLQQHYVVQIGLLGKAKNGETIKIAEIQSGPVIVRGRSPRNFDSRKDVPLSGDKRTERKNTASSDSAALKVERDTLQAAMQRYQSMSGPVSNPNDWATPQPVTQPSQSPHPAKRMALSPTVSKPPVPAWNPDAPRTSSGHRGSMSRPREAGAPINLSLSEDERSPNRSSAELQSPKLGKSHPAIGQHAASSPTEEADPLYEYFPLSVDDWMPPVDAVYRPHVVHHTHEPVEAVEAKRGKSKRYFLAD</sequence>
<feature type="DNA-binding region" description="NDT80" evidence="2">
    <location>
        <begin position="122"/>
        <end position="353"/>
    </location>
</feature>
<dbReference type="GO" id="GO:0003677">
    <property type="term" value="F:DNA binding"/>
    <property type="evidence" value="ECO:0007669"/>
    <property type="project" value="UniProtKB-KW"/>
</dbReference>
<name>A0A179IEV8_CORDF</name>
<dbReference type="EMBL" id="LUKN01001501">
    <property type="protein sequence ID" value="OAR00833.1"/>
    <property type="molecule type" value="Genomic_DNA"/>
</dbReference>
<evidence type="ECO:0000259" key="4">
    <source>
        <dbReference type="PROSITE" id="PS51517"/>
    </source>
</evidence>
<dbReference type="InterPro" id="IPR037141">
    <property type="entry name" value="NDT80_DNA-bd_dom_sf"/>
</dbReference>
<dbReference type="GO" id="GO:0045944">
    <property type="term" value="P:positive regulation of transcription by RNA polymerase II"/>
    <property type="evidence" value="ECO:0007669"/>
    <property type="project" value="TreeGrafter"/>
</dbReference>
<dbReference type="InterPro" id="IPR052605">
    <property type="entry name" value="Fungal_trans_regulator"/>
</dbReference>
<dbReference type="OMA" id="MRYIMTD"/>
<dbReference type="GO" id="GO:0003700">
    <property type="term" value="F:DNA-binding transcription factor activity"/>
    <property type="evidence" value="ECO:0007669"/>
    <property type="project" value="UniProtKB-UniRule"/>
</dbReference>